<dbReference type="EMBL" id="JAAKFY010000010">
    <property type="protein sequence ID" value="KAF3850933.1"/>
    <property type="molecule type" value="Genomic_DNA"/>
</dbReference>
<reference evidence="2 3" key="1">
    <citation type="submission" date="2020-03" db="EMBL/GenBank/DDBJ databases">
        <title>Dissostichus mawsoni Genome sequencing and assembly.</title>
        <authorList>
            <person name="Park H."/>
        </authorList>
    </citation>
    <scope>NUCLEOTIDE SEQUENCE [LARGE SCALE GENOMIC DNA]</scope>
    <source>
        <strain evidence="2">DM0001</strain>
        <tissue evidence="2">Muscle</tissue>
    </source>
</reference>
<accession>A0A7J5YP75</accession>
<dbReference type="AlphaFoldDB" id="A0A7J5YP75"/>
<organism evidence="2 3">
    <name type="scientific">Dissostichus mawsoni</name>
    <name type="common">Antarctic cod</name>
    <dbReference type="NCBI Taxonomy" id="36200"/>
    <lineage>
        <taxon>Eukaryota</taxon>
        <taxon>Metazoa</taxon>
        <taxon>Chordata</taxon>
        <taxon>Craniata</taxon>
        <taxon>Vertebrata</taxon>
        <taxon>Euteleostomi</taxon>
        <taxon>Actinopterygii</taxon>
        <taxon>Neopterygii</taxon>
        <taxon>Teleostei</taxon>
        <taxon>Neoteleostei</taxon>
        <taxon>Acanthomorphata</taxon>
        <taxon>Eupercaria</taxon>
        <taxon>Perciformes</taxon>
        <taxon>Notothenioidei</taxon>
        <taxon>Nototheniidae</taxon>
        <taxon>Dissostichus</taxon>
    </lineage>
</organism>
<keyword evidence="3" id="KW-1185">Reference proteome</keyword>
<protein>
    <submittedName>
        <fullName evidence="2">Uncharacterized protein</fullName>
    </submittedName>
</protein>
<proteinExistence type="predicted"/>
<name>A0A7J5YP75_DISMA</name>
<sequence>MNFPSLAERRAPRRGVKPPLPQLGRAPIVTHLSTHHNLLGHSPVTMVTQAASSLIGCPAVQDRPLAMATTKLVLHCHLTVSLKLYL</sequence>
<dbReference type="Proteomes" id="UP000518266">
    <property type="component" value="Unassembled WGS sequence"/>
</dbReference>
<evidence type="ECO:0000313" key="3">
    <source>
        <dbReference type="Proteomes" id="UP000518266"/>
    </source>
</evidence>
<evidence type="ECO:0000256" key="1">
    <source>
        <dbReference type="SAM" id="MobiDB-lite"/>
    </source>
</evidence>
<feature type="region of interest" description="Disordered" evidence="1">
    <location>
        <begin position="1"/>
        <end position="24"/>
    </location>
</feature>
<comment type="caution">
    <text evidence="2">The sequence shown here is derived from an EMBL/GenBank/DDBJ whole genome shotgun (WGS) entry which is preliminary data.</text>
</comment>
<gene>
    <name evidence="2" type="ORF">F7725_012705</name>
</gene>
<evidence type="ECO:0000313" key="2">
    <source>
        <dbReference type="EMBL" id="KAF3850933.1"/>
    </source>
</evidence>